<evidence type="ECO:0000313" key="4">
    <source>
        <dbReference type="EMBL" id="MBB5292167.1"/>
    </source>
</evidence>
<organism evidence="4 5">
    <name type="scientific">Brevundimonas basaltis</name>
    <dbReference type="NCBI Taxonomy" id="472166"/>
    <lineage>
        <taxon>Bacteria</taxon>
        <taxon>Pseudomonadati</taxon>
        <taxon>Pseudomonadota</taxon>
        <taxon>Alphaproteobacteria</taxon>
        <taxon>Caulobacterales</taxon>
        <taxon>Caulobacteraceae</taxon>
        <taxon>Brevundimonas</taxon>
    </lineage>
</organism>
<evidence type="ECO:0000259" key="3">
    <source>
        <dbReference type="PROSITE" id="PS50213"/>
    </source>
</evidence>
<sequence>MLRTKLLTAVTATALLTAPVAMAQTAPAPAAPAADAAASALPPISTENVIEVLKAHGRFATLLQAFDQAQLTETLATRDRITIFAPTDEVFAALPEAERARLLDPANLQELRNLMLYHVLVADLRPDQIIGARGPIATAGGLEVDIDGTGEAIMIDSATVTDPAIDAANGGIYVIDRLLDPNAAAQGDAVEATDDTPPPTTHVKDGDEPAAGMPSRASTPE</sequence>
<dbReference type="InterPro" id="IPR050904">
    <property type="entry name" value="Adhesion/Biosynth-related"/>
</dbReference>
<dbReference type="PANTHER" id="PTHR10900:SF77">
    <property type="entry name" value="FI19380P1"/>
    <property type="match status" value="1"/>
</dbReference>
<dbReference type="InterPro" id="IPR036378">
    <property type="entry name" value="FAS1_dom_sf"/>
</dbReference>
<name>A0A7W8MHE6_9CAUL</name>
<dbReference type="Proteomes" id="UP000566663">
    <property type="component" value="Unassembled WGS sequence"/>
</dbReference>
<gene>
    <name evidence="4" type="ORF">HNQ67_001687</name>
</gene>
<comment type="caution">
    <text evidence="4">The sequence shown here is derived from an EMBL/GenBank/DDBJ whole genome shotgun (WGS) entry which is preliminary data.</text>
</comment>
<dbReference type="InterPro" id="IPR000782">
    <property type="entry name" value="FAS1_domain"/>
</dbReference>
<evidence type="ECO:0000313" key="5">
    <source>
        <dbReference type="Proteomes" id="UP000566663"/>
    </source>
</evidence>
<accession>A0A7W8MHE6</accession>
<dbReference type="SMART" id="SM00554">
    <property type="entry name" value="FAS1"/>
    <property type="match status" value="1"/>
</dbReference>
<dbReference type="PROSITE" id="PS50213">
    <property type="entry name" value="FAS1"/>
    <property type="match status" value="1"/>
</dbReference>
<dbReference type="Pfam" id="PF02469">
    <property type="entry name" value="Fasciclin"/>
    <property type="match status" value="1"/>
</dbReference>
<reference evidence="4 5" key="1">
    <citation type="submission" date="2020-08" db="EMBL/GenBank/DDBJ databases">
        <title>Genomic Encyclopedia of Type Strains, Phase IV (KMG-IV): sequencing the most valuable type-strain genomes for metagenomic binning, comparative biology and taxonomic classification.</title>
        <authorList>
            <person name="Goeker M."/>
        </authorList>
    </citation>
    <scope>NUCLEOTIDE SEQUENCE [LARGE SCALE GENOMIC DNA]</scope>
    <source>
        <strain evidence="4 5">DSM 25335</strain>
    </source>
</reference>
<protein>
    <submittedName>
        <fullName evidence="4">Putative surface protein with fasciclin (FAS1) repeats</fullName>
    </submittedName>
</protein>
<feature type="domain" description="FAS1" evidence="3">
    <location>
        <begin position="46"/>
        <end position="179"/>
    </location>
</feature>
<keyword evidence="5" id="KW-1185">Reference proteome</keyword>
<feature type="signal peptide" evidence="2">
    <location>
        <begin position="1"/>
        <end position="23"/>
    </location>
</feature>
<evidence type="ECO:0000256" key="1">
    <source>
        <dbReference type="SAM" id="MobiDB-lite"/>
    </source>
</evidence>
<dbReference type="PANTHER" id="PTHR10900">
    <property type="entry name" value="PERIOSTIN-RELATED"/>
    <property type="match status" value="1"/>
</dbReference>
<dbReference type="Gene3D" id="2.30.180.10">
    <property type="entry name" value="FAS1 domain"/>
    <property type="match status" value="1"/>
</dbReference>
<keyword evidence="2" id="KW-0732">Signal</keyword>
<dbReference type="RefSeq" id="WP_183254343.1">
    <property type="nucleotide sequence ID" value="NZ_BAAAFF010000002.1"/>
</dbReference>
<dbReference type="AlphaFoldDB" id="A0A7W8MHE6"/>
<evidence type="ECO:0000256" key="2">
    <source>
        <dbReference type="SAM" id="SignalP"/>
    </source>
</evidence>
<dbReference type="FunFam" id="2.30.180.10:FF:000032">
    <property type="entry name" value="Fasciclin domain-containing protein, putative"/>
    <property type="match status" value="1"/>
</dbReference>
<feature type="chain" id="PRO_5031339342" evidence="2">
    <location>
        <begin position="24"/>
        <end position="221"/>
    </location>
</feature>
<proteinExistence type="predicted"/>
<feature type="region of interest" description="Disordered" evidence="1">
    <location>
        <begin position="185"/>
        <end position="221"/>
    </location>
</feature>
<dbReference type="EMBL" id="JACHFZ010000003">
    <property type="protein sequence ID" value="MBB5292167.1"/>
    <property type="molecule type" value="Genomic_DNA"/>
</dbReference>
<dbReference type="SUPFAM" id="SSF82153">
    <property type="entry name" value="FAS1 domain"/>
    <property type="match status" value="1"/>
</dbReference>